<dbReference type="Proteomes" id="UP000300142">
    <property type="component" value="Unassembled WGS sequence"/>
</dbReference>
<keyword evidence="2" id="KW-1185">Reference proteome</keyword>
<proteinExistence type="predicted"/>
<evidence type="ECO:0000313" key="1">
    <source>
        <dbReference type="EMBL" id="GCL38279.1"/>
    </source>
</evidence>
<comment type="caution">
    <text evidence="1">The sequence shown here is derived from an EMBL/GenBank/DDBJ whole genome shotgun (WGS) entry which is preliminary data.</text>
</comment>
<dbReference type="AlphaFoldDB" id="A0A480A037"/>
<protein>
    <submittedName>
        <fullName evidence="1">Uncharacterized protein</fullName>
    </submittedName>
</protein>
<name>A0A480A037_9CYAN</name>
<reference evidence="2" key="1">
    <citation type="submission" date="2019-02" db="EMBL/GenBank/DDBJ databases">
        <title>Draft genome sequence of Sphaerospermopsis reniformis NIES-1949.</title>
        <authorList>
            <person name="Yamaguchi H."/>
            <person name="Suzuki S."/>
            <person name="Kawachi M."/>
        </authorList>
    </citation>
    <scope>NUCLEOTIDE SEQUENCE [LARGE SCALE GENOMIC DNA]</scope>
    <source>
        <strain evidence="2">NIES-1949</strain>
    </source>
</reference>
<evidence type="ECO:0000313" key="2">
    <source>
        <dbReference type="Proteomes" id="UP000300142"/>
    </source>
</evidence>
<accession>A0A480A037</accession>
<sequence length="82" mass="9243">MSVIFSDVETIGKFMTPQEFLDNLATAKTDSEKLVVFARYLDTTALDHATTPRWKSLAYSMEIQFALNNLAFHLEALAEKAN</sequence>
<organism evidence="1 2">
    <name type="scientific">Sphaerospermopsis reniformis</name>
    <dbReference type="NCBI Taxonomy" id="531300"/>
    <lineage>
        <taxon>Bacteria</taxon>
        <taxon>Bacillati</taxon>
        <taxon>Cyanobacteriota</taxon>
        <taxon>Cyanophyceae</taxon>
        <taxon>Nostocales</taxon>
        <taxon>Aphanizomenonaceae</taxon>
        <taxon>Sphaerospermopsis</taxon>
    </lineage>
</organism>
<dbReference type="EMBL" id="BJCE01000129">
    <property type="protein sequence ID" value="GCL38279.1"/>
    <property type="molecule type" value="Genomic_DNA"/>
</dbReference>
<gene>
    <name evidence="1" type="ORF">SR1949_33930</name>
</gene>